<dbReference type="Gene3D" id="3.20.20.140">
    <property type="entry name" value="Metal-dependent hydrolases"/>
    <property type="match status" value="2"/>
</dbReference>
<dbReference type="GO" id="GO:0046872">
    <property type="term" value="F:metal ion binding"/>
    <property type="evidence" value="ECO:0007669"/>
    <property type="project" value="UniProtKB-KW"/>
</dbReference>
<evidence type="ECO:0000313" key="6">
    <source>
        <dbReference type="Proteomes" id="UP000007796"/>
    </source>
</evidence>
<dbReference type="PANTHER" id="PTHR11409">
    <property type="entry name" value="ADENOSINE DEAMINASE"/>
    <property type="match status" value="1"/>
</dbReference>
<dbReference type="Proteomes" id="UP000007796">
    <property type="component" value="Unassembled WGS sequence"/>
</dbReference>
<name>F0XGV3_GROCL</name>
<dbReference type="SMR" id="F0XGV3"/>
<dbReference type="GO" id="GO:0046103">
    <property type="term" value="P:inosine biosynthetic process"/>
    <property type="evidence" value="ECO:0007669"/>
    <property type="project" value="TreeGrafter"/>
</dbReference>
<dbReference type="GO" id="GO:0004000">
    <property type="term" value="F:adenosine deaminase activity"/>
    <property type="evidence" value="ECO:0007669"/>
    <property type="project" value="TreeGrafter"/>
</dbReference>
<dbReference type="InterPro" id="IPR032466">
    <property type="entry name" value="Metal_Hydrolase"/>
</dbReference>
<gene>
    <name evidence="5" type="ORF">CMQ_2789</name>
</gene>
<protein>
    <submittedName>
        <fullName evidence="5">Adenosine deaminase family protein</fullName>
    </submittedName>
</protein>
<evidence type="ECO:0000256" key="2">
    <source>
        <dbReference type="ARBA" id="ARBA00022723"/>
    </source>
</evidence>
<dbReference type="RefSeq" id="XP_014172342.1">
    <property type="nucleotide sequence ID" value="XM_014316867.1"/>
</dbReference>
<keyword evidence="2" id="KW-0479">Metal-binding</keyword>
<dbReference type="GeneID" id="25975816"/>
<dbReference type="InParanoid" id="F0XGV3"/>
<comment type="cofactor">
    <cofactor evidence="1">
        <name>Zn(2+)</name>
        <dbReference type="ChEBI" id="CHEBI:29105"/>
    </cofactor>
</comment>
<sequence length="457" mass="51853">MSLAAPESLSQQSAFDQDLQASRVYKRTIKIRNSMTLLSSTALYTTALSMFSNISFCVLPIYSTDLSNSFCYVFGEEGALRSDRQGGEQERKSWQSPEEKFLYVEAFLSDFGPTNAFKTYTEIPSASQEFSFDTRPIVARFLRRRAPVPSTTRATSAETLANHVIMRLKLHDAEVQSFDQVDQEHAHIAGNNFLTNEQLISGTQLLRVAEKMPKGAHLRINFNSHLLLTALLDVASSMRQLLDLALMECLNFKKRWPNYIAGFDLVAEETKGHRLREFVPKLLAFQNQCTHEGFDIPFLFQCDETLDIGTEVDNDLVDALLLGAKRIGRGFAMPRHSRILHQMKQRGICVEMCPTSNELLGLTPRISGRLVNNMLAENMPCTINSDNGMLIRSSLSYNFYRIIVGKADMGLFGWRQLAEWSLEHACLSNEELAEAMGNWLEAWCHFVVWLLDIRRPQ</sequence>
<reference evidence="5 6" key="1">
    <citation type="journal article" date="2011" name="Proc. Natl. Acad. Sci. U.S.A.">
        <title>Genome and transcriptome analyses of the mountain pine beetle-fungal symbiont Grosmannia clavigera, a lodgepole pine pathogen.</title>
        <authorList>
            <person name="DiGuistini S."/>
            <person name="Wang Y."/>
            <person name="Liao N.Y."/>
            <person name="Taylor G."/>
            <person name="Tanguay P."/>
            <person name="Feau N."/>
            <person name="Henrissat B."/>
            <person name="Chan S.K."/>
            <person name="Hesse-Orce U."/>
            <person name="Alamouti S.M."/>
            <person name="Tsui C.K.M."/>
            <person name="Docking R.T."/>
            <person name="Levasseur A."/>
            <person name="Haridas S."/>
            <person name="Robertson G."/>
            <person name="Birol I."/>
            <person name="Holt R.A."/>
            <person name="Marra M.A."/>
            <person name="Hamelin R.C."/>
            <person name="Hirst M."/>
            <person name="Jones S.J.M."/>
            <person name="Bohlmann J."/>
            <person name="Breuil C."/>
        </authorList>
    </citation>
    <scope>NUCLEOTIDE SEQUENCE [LARGE SCALE GENOMIC DNA]</scope>
    <source>
        <strain evidence="6">kw1407 / UAMH 11150</strain>
    </source>
</reference>
<dbReference type="InterPro" id="IPR006330">
    <property type="entry name" value="Ado/ade_deaminase"/>
</dbReference>
<dbReference type="PANTHER" id="PTHR11409:SF37">
    <property type="entry name" value="ADENOSINE DEAMINASE DOMAIN-CONTAINING PROTEIN"/>
    <property type="match status" value="1"/>
</dbReference>
<dbReference type="EMBL" id="GL629769">
    <property type="protein sequence ID" value="EFX02860.1"/>
    <property type="molecule type" value="Genomic_DNA"/>
</dbReference>
<dbReference type="GO" id="GO:0006154">
    <property type="term" value="P:adenosine catabolic process"/>
    <property type="evidence" value="ECO:0007669"/>
    <property type="project" value="TreeGrafter"/>
</dbReference>
<proteinExistence type="predicted"/>
<keyword evidence="3" id="KW-0378">Hydrolase</keyword>
<accession>F0XGV3</accession>
<keyword evidence="6" id="KW-1185">Reference proteome</keyword>
<dbReference type="AlphaFoldDB" id="F0XGV3"/>
<organism evidence="6">
    <name type="scientific">Grosmannia clavigera (strain kw1407 / UAMH 11150)</name>
    <name type="common">Blue stain fungus</name>
    <name type="synonym">Graphiocladiella clavigera</name>
    <dbReference type="NCBI Taxonomy" id="655863"/>
    <lineage>
        <taxon>Eukaryota</taxon>
        <taxon>Fungi</taxon>
        <taxon>Dikarya</taxon>
        <taxon>Ascomycota</taxon>
        <taxon>Pezizomycotina</taxon>
        <taxon>Sordariomycetes</taxon>
        <taxon>Sordariomycetidae</taxon>
        <taxon>Ophiostomatales</taxon>
        <taxon>Ophiostomataceae</taxon>
        <taxon>Leptographium</taxon>
    </lineage>
</organism>
<evidence type="ECO:0000256" key="3">
    <source>
        <dbReference type="ARBA" id="ARBA00022801"/>
    </source>
</evidence>
<dbReference type="HOGENOM" id="CLU_598585_0_0_1"/>
<dbReference type="Pfam" id="PF00962">
    <property type="entry name" value="A_deaminase"/>
    <property type="match status" value="1"/>
</dbReference>
<dbReference type="SUPFAM" id="SSF51556">
    <property type="entry name" value="Metallo-dependent hydrolases"/>
    <property type="match status" value="1"/>
</dbReference>
<evidence type="ECO:0000256" key="1">
    <source>
        <dbReference type="ARBA" id="ARBA00001947"/>
    </source>
</evidence>
<dbReference type="STRING" id="655863.F0XGV3"/>
<evidence type="ECO:0000259" key="4">
    <source>
        <dbReference type="Pfam" id="PF00962"/>
    </source>
</evidence>
<dbReference type="OrthoDB" id="7202371at2759"/>
<dbReference type="eggNOG" id="KOG1097">
    <property type="taxonomic scope" value="Eukaryota"/>
</dbReference>
<evidence type="ECO:0000313" key="5">
    <source>
        <dbReference type="EMBL" id="EFX02860.1"/>
    </source>
</evidence>
<dbReference type="InterPro" id="IPR001365">
    <property type="entry name" value="A_deaminase_dom"/>
</dbReference>
<feature type="domain" description="Adenosine deaminase" evidence="4">
    <location>
        <begin position="320"/>
        <end position="431"/>
    </location>
</feature>